<protein>
    <recommendedName>
        <fullName evidence="5">DUF2119 domain-containing protein</fullName>
    </recommendedName>
</protein>
<dbReference type="EMBL" id="LN734822">
    <property type="protein sequence ID" value="CEL24014.1"/>
    <property type="molecule type" value="Genomic_DNA"/>
</dbReference>
<evidence type="ECO:0000313" key="2">
    <source>
        <dbReference type="EMBL" id="CEL24014.1"/>
    </source>
</evidence>
<dbReference type="STRING" id="2162.BRM9_1990"/>
<dbReference type="Proteomes" id="UP000029661">
    <property type="component" value="Chromosome"/>
</dbReference>
<dbReference type="Pfam" id="PF09892">
    <property type="entry name" value="DUF2119"/>
    <property type="match status" value="1"/>
</dbReference>
<reference evidence="1" key="1">
    <citation type="submission" date="2013-12" db="EMBL/GenBank/DDBJ databases">
        <title>The complete genome sequence of Methanobacterium sp. BRM9.</title>
        <authorList>
            <consortium name="Pastoral Greenhouse Gas Research Consortium"/>
            <person name="Kelly W.J."/>
            <person name="Leahy S.C."/>
            <person name="Perry R."/>
            <person name="Li D."/>
            <person name="Altermann E."/>
            <person name="Lambie S.C."/>
            <person name="Attwood G.T."/>
        </authorList>
    </citation>
    <scope>NUCLEOTIDE SEQUENCE [LARGE SCALE GENOMIC DNA]</scope>
    <source>
        <strain evidence="1">BRM9</strain>
    </source>
</reference>
<dbReference type="RefSeq" id="WP_048085653.1">
    <property type="nucleotide sequence ID" value="NZ_CP006933.1"/>
</dbReference>
<organism evidence="1 3">
    <name type="scientific">Methanobacterium formicicum</name>
    <dbReference type="NCBI Taxonomy" id="2162"/>
    <lineage>
        <taxon>Archaea</taxon>
        <taxon>Methanobacteriati</taxon>
        <taxon>Methanobacteriota</taxon>
        <taxon>Methanomada group</taxon>
        <taxon>Methanobacteria</taxon>
        <taxon>Methanobacteriales</taxon>
        <taxon>Methanobacteriaceae</taxon>
        <taxon>Methanobacterium</taxon>
    </lineage>
</organism>
<dbReference type="AlphaFoldDB" id="A0A089ZVP5"/>
<keyword evidence="4" id="KW-1185">Reference proteome</keyword>
<evidence type="ECO:0000313" key="3">
    <source>
        <dbReference type="Proteomes" id="UP000029661"/>
    </source>
</evidence>
<dbReference type="InterPro" id="IPR019218">
    <property type="entry name" value="DUF2119"/>
</dbReference>
<evidence type="ECO:0008006" key="5">
    <source>
        <dbReference type="Google" id="ProtNLM"/>
    </source>
</evidence>
<dbReference type="OrthoDB" id="70832at2157"/>
<dbReference type="GeneID" id="26738627"/>
<sequence>METTYSWETGGKGGTSRLLVGGIHGQEGSSTIKVIEVAKDISVPEGRWALYNFPPSPYLSTLDPLYYLSLAGSKLVSIIQENKPDIFLELHCYHPDSYFKLTKGDRKDFFGVPGLVELENGVLMGSVSPLIRSVFFALNDFPFVLEIPCNPSKEALKSCQRIMEIIASSSNRREILQKLGQIYPRQVQQLDDYFKEYTENFHPAFVEIKKRAMETDLKSYQDLDKLLTEVVKQEDYDLNPRQIKQLEGAFLIFKEYSSFRCCKTAQI</sequence>
<dbReference type="KEGG" id="mfc:BRM9_1990"/>
<evidence type="ECO:0000313" key="1">
    <source>
        <dbReference type="EMBL" id="AIS32794.1"/>
    </source>
</evidence>
<gene>
    <name evidence="1" type="ORF">BRM9_1990</name>
    <name evidence="2" type="ORF">MB9_0366</name>
</gene>
<dbReference type="Proteomes" id="UP000062768">
    <property type="component" value="Chromosome I"/>
</dbReference>
<dbReference type="PATRIC" id="fig|2162.10.peg.377"/>
<proteinExistence type="predicted"/>
<reference evidence="2" key="2">
    <citation type="submission" date="2014-09" db="EMBL/GenBank/DDBJ databases">
        <authorList>
            <person name="Bishop-Lilly K.A."/>
            <person name="Broomall S.M."/>
            <person name="Chain P.S."/>
            <person name="Chertkov O."/>
            <person name="Coyne S.R."/>
            <person name="Daligault H.E."/>
            <person name="Davenport K.W."/>
            <person name="Erkkila T."/>
            <person name="Frey K.G."/>
            <person name="Gibbons H.S."/>
            <person name="Gu W."/>
            <person name="Jaissle J."/>
            <person name="Johnson S.L."/>
            <person name="Koroleva G.I."/>
            <person name="Ladner J.T."/>
            <person name="Lo C.-C."/>
            <person name="Minogue T.D."/>
            <person name="Munk C."/>
            <person name="Palacios G.F."/>
            <person name="Redden C.L."/>
            <person name="Rosenzweig C.N."/>
            <person name="Scholz M.B."/>
            <person name="Teshima H."/>
            <person name="Xu Y."/>
        </authorList>
    </citation>
    <scope>NUCLEOTIDE SEQUENCE</scope>
    <source>
        <strain evidence="2">Mb9</strain>
    </source>
</reference>
<accession>A0A089ZVP5</accession>
<name>A0A089ZVP5_METFO</name>
<evidence type="ECO:0000313" key="4">
    <source>
        <dbReference type="Proteomes" id="UP000062768"/>
    </source>
</evidence>
<dbReference type="EMBL" id="CP006933">
    <property type="protein sequence ID" value="AIS32794.1"/>
    <property type="molecule type" value="Genomic_DNA"/>
</dbReference>